<keyword evidence="1" id="KW-0813">Transport</keyword>
<keyword evidence="2" id="KW-0812">Transmembrane</keyword>
<dbReference type="AlphaFoldDB" id="A0A1H4EMY8"/>
<gene>
    <name evidence="3" type="ORF">SAMN02982996_02720</name>
</gene>
<feature type="transmembrane region" description="Helical" evidence="2">
    <location>
        <begin position="330"/>
        <end position="351"/>
    </location>
</feature>
<dbReference type="RefSeq" id="WP_026743656.1">
    <property type="nucleotide sequence ID" value="NZ_FNQS01000010.1"/>
</dbReference>
<dbReference type="InterPro" id="IPR004679">
    <property type="entry name" value="2-OHcarboxylate_transport"/>
</dbReference>
<dbReference type="Proteomes" id="UP000187280">
    <property type="component" value="Unassembled WGS sequence"/>
</dbReference>
<dbReference type="eggNOG" id="COG3493">
    <property type="taxonomic scope" value="Bacteria"/>
</dbReference>
<dbReference type="PANTHER" id="PTHR40033:SF1">
    <property type="entry name" value="CITRATE-SODIUM SYMPORTER"/>
    <property type="match status" value="1"/>
</dbReference>
<comment type="similarity">
    <text evidence="1">Belongs to the 2-hydroxycarboxylate transporter (2-HCT) (TC 2.A.24) family.</text>
</comment>
<feature type="transmembrane region" description="Helical" evidence="2">
    <location>
        <begin position="151"/>
        <end position="169"/>
    </location>
</feature>
<evidence type="ECO:0000313" key="3">
    <source>
        <dbReference type="EMBL" id="SEA86257.1"/>
    </source>
</evidence>
<feature type="transmembrane region" description="Helical" evidence="2">
    <location>
        <begin position="31"/>
        <end position="52"/>
    </location>
</feature>
<dbReference type="Pfam" id="PF03390">
    <property type="entry name" value="2HCT"/>
    <property type="match status" value="1"/>
</dbReference>
<sequence length="447" mass="47482">MKKIDADILHEDTLVNTPPPGFMSSLNKTTIGSVPLVLFIVISAIVFVAAYTGVLPRNMIGGFAVIMSMGFLLAHIGRNIPVLKEIGGPAILCLIVPSVLVYYEFFNDTTLDTVTLLMKEANFLYFVIASLVVGSILGMNRIILIQGMVRMFVPLVIGTVTAVSTGLLVGKLCGYSFYHTFFFIIVPIIGGGIGEGILPLSLAYSAILGQSPDVYVAQLAPAAVVGNIFAIICAGMLARLGMARKDLNGQGRLIRSDKDNEIFNVKEAPKPVDFTLMGGGLLLICAFFIVGGLAEKIVHIPGPVLMILIAVICKYARVIPSSMETGASSFYKFVSSSLVWPLMIGLGMLYVPLESVVAVFSVGYVLVCGSVVISMALVSFFIAPYLNMYPIESSIVTTCHSGLGGTGDVAILSASNRMSLMPFAQIATRIGGASTVIGATLLLRLFV</sequence>
<feature type="transmembrane region" description="Helical" evidence="2">
    <location>
        <begin position="86"/>
        <end position="103"/>
    </location>
</feature>
<dbReference type="GO" id="GO:0005886">
    <property type="term" value="C:plasma membrane"/>
    <property type="evidence" value="ECO:0007669"/>
    <property type="project" value="UniProtKB-UniRule"/>
</dbReference>
<feature type="transmembrane region" description="Helical" evidence="2">
    <location>
        <begin position="219"/>
        <end position="238"/>
    </location>
</feature>
<dbReference type="GeneID" id="97765564"/>
<dbReference type="GO" id="GO:0008514">
    <property type="term" value="F:organic anion transmembrane transporter activity"/>
    <property type="evidence" value="ECO:0007669"/>
    <property type="project" value="InterPro"/>
</dbReference>
<name>A0A1H4EMY8_9GAMM</name>
<evidence type="ECO:0000313" key="4">
    <source>
        <dbReference type="Proteomes" id="UP000187280"/>
    </source>
</evidence>
<evidence type="ECO:0000256" key="2">
    <source>
        <dbReference type="SAM" id="Phobius"/>
    </source>
</evidence>
<organism evidence="3 4">
    <name type="scientific">Lonsdalea quercina</name>
    <dbReference type="NCBI Taxonomy" id="71657"/>
    <lineage>
        <taxon>Bacteria</taxon>
        <taxon>Pseudomonadati</taxon>
        <taxon>Pseudomonadota</taxon>
        <taxon>Gammaproteobacteria</taxon>
        <taxon>Enterobacterales</taxon>
        <taxon>Pectobacteriaceae</taxon>
        <taxon>Lonsdalea</taxon>
    </lineage>
</organism>
<feature type="transmembrane region" description="Helical" evidence="2">
    <location>
        <begin position="274"/>
        <end position="294"/>
    </location>
</feature>
<feature type="transmembrane region" description="Helical" evidence="2">
    <location>
        <begin position="123"/>
        <end position="145"/>
    </location>
</feature>
<dbReference type="PIRSF" id="PIRSF005348">
    <property type="entry name" value="YxkH"/>
    <property type="match status" value="1"/>
</dbReference>
<keyword evidence="4" id="KW-1185">Reference proteome</keyword>
<proteinExistence type="inferred from homology"/>
<dbReference type="EMBL" id="FNQS01000010">
    <property type="protein sequence ID" value="SEA86257.1"/>
    <property type="molecule type" value="Genomic_DNA"/>
</dbReference>
<accession>A0A1H4EMY8</accession>
<feature type="transmembrane region" description="Helical" evidence="2">
    <location>
        <begin position="357"/>
        <end position="383"/>
    </location>
</feature>
<keyword evidence="1 2" id="KW-0472">Membrane</keyword>
<protein>
    <submittedName>
        <fullName evidence="3">Malate:Na+ symporter</fullName>
    </submittedName>
</protein>
<feature type="transmembrane region" description="Helical" evidence="2">
    <location>
        <begin position="181"/>
        <end position="207"/>
    </location>
</feature>
<feature type="transmembrane region" description="Helical" evidence="2">
    <location>
        <begin position="59"/>
        <end position="80"/>
    </location>
</feature>
<evidence type="ECO:0000256" key="1">
    <source>
        <dbReference type="PIRNR" id="PIRNR005348"/>
    </source>
</evidence>
<keyword evidence="2" id="KW-1133">Transmembrane helix</keyword>
<dbReference type="GO" id="GO:0015293">
    <property type="term" value="F:symporter activity"/>
    <property type="evidence" value="ECO:0007669"/>
    <property type="project" value="UniProtKB-UniRule"/>
</dbReference>
<keyword evidence="1" id="KW-0769">Symport</keyword>
<dbReference type="STRING" id="71657.SAMN02982996_02720"/>
<feature type="transmembrane region" description="Helical" evidence="2">
    <location>
        <begin position="300"/>
        <end position="318"/>
    </location>
</feature>
<dbReference type="PANTHER" id="PTHR40033">
    <property type="entry name" value="NA(+)-MALATE SYMPORTER"/>
    <property type="match status" value="1"/>
</dbReference>
<reference evidence="3 4" key="1">
    <citation type="submission" date="2016-10" db="EMBL/GenBank/DDBJ databases">
        <authorList>
            <person name="de Groot N.N."/>
        </authorList>
    </citation>
    <scope>NUCLEOTIDE SEQUENCE [LARGE SCALE GENOMIC DNA]</scope>
    <source>
        <strain evidence="3 4">ATCC 29281</strain>
    </source>
</reference>